<dbReference type="Proteomes" id="UP001196413">
    <property type="component" value="Unassembled WGS sequence"/>
</dbReference>
<sequence>MARRTRRAQGITMILCAVMPREKDGEVLGEEDWETFEVEELKTKLQGLSVSAHVDTGNELDASMDKNELIVKQTNIYGTQKKADCEDTNVEEIETFLAVCVNECCEAITPEKFMKQPSVF</sequence>
<dbReference type="AlphaFoldDB" id="A0AAD5MHG5"/>
<dbReference type="EMBL" id="JAHQIW010000376">
    <property type="protein sequence ID" value="KAJ1347746.1"/>
    <property type="molecule type" value="Genomic_DNA"/>
</dbReference>
<protein>
    <submittedName>
        <fullName evidence="1">Uncharacterized protein</fullName>
    </submittedName>
</protein>
<keyword evidence="2" id="KW-1185">Reference proteome</keyword>
<comment type="caution">
    <text evidence="1">The sequence shown here is derived from an EMBL/GenBank/DDBJ whole genome shotgun (WGS) entry which is preliminary data.</text>
</comment>
<accession>A0AAD5MHG5</accession>
<evidence type="ECO:0000313" key="1">
    <source>
        <dbReference type="EMBL" id="KAJ1347746.1"/>
    </source>
</evidence>
<gene>
    <name evidence="1" type="ORF">KIN20_002890</name>
</gene>
<organism evidence="1 2">
    <name type="scientific">Parelaphostrongylus tenuis</name>
    <name type="common">Meningeal worm</name>
    <dbReference type="NCBI Taxonomy" id="148309"/>
    <lineage>
        <taxon>Eukaryota</taxon>
        <taxon>Metazoa</taxon>
        <taxon>Ecdysozoa</taxon>
        <taxon>Nematoda</taxon>
        <taxon>Chromadorea</taxon>
        <taxon>Rhabditida</taxon>
        <taxon>Rhabditina</taxon>
        <taxon>Rhabditomorpha</taxon>
        <taxon>Strongyloidea</taxon>
        <taxon>Metastrongylidae</taxon>
        <taxon>Parelaphostrongylus</taxon>
    </lineage>
</organism>
<reference evidence="1" key="1">
    <citation type="submission" date="2021-06" db="EMBL/GenBank/DDBJ databases">
        <title>Parelaphostrongylus tenuis whole genome reference sequence.</title>
        <authorList>
            <person name="Garwood T.J."/>
            <person name="Larsen P.A."/>
            <person name="Fountain-Jones N.M."/>
            <person name="Garbe J.R."/>
            <person name="Macchietto M.G."/>
            <person name="Kania S.A."/>
            <person name="Gerhold R.W."/>
            <person name="Richards J.E."/>
            <person name="Wolf T.M."/>
        </authorList>
    </citation>
    <scope>NUCLEOTIDE SEQUENCE</scope>
    <source>
        <strain evidence="1">MNPRO001-30</strain>
        <tissue evidence="1">Meninges</tissue>
    </source>
</reference>
<evidence type="ECO:0000313" key="2">
    <source>
        <dbReference type="Proteomes" id="UP001196413"/>
    </source>
</evidence>
<name>A0AAD5MHG5_PARTN</name>
<proteinExistence type="predicted"/>